<keyword evidence="3" id="KW-1185">Reference proteome</keyword>
<evidence type="ECO:0000256" key="1">
    <source>
        <dbReference type="SAM" id="MobiDB-lite"/>
    </source>
</evidence>
<dbReference type="EMBL" id="JARKIF010000001">
    <property type="protein sequence ID" value="KAJ7651314.1"/>
    <property type="molecule type" value="Genomic_DNA"/>
</dbReference>
<name>A0AAD7G3C7_9AGAR</name>
<evidence type="ECO:0000313" key="2">
    <source>
        <dbReference type="EMBL" id="KAJ7651314.1"/>
    </source>
</evidence>
<protein>
    <submittedName>
        <fullName evidence="2">Uncharacterized protein</fullName>
    </submittedName>
</protein>
<dbReference type="AlphaFoldDB" id="A0AAD7G3C7"/>
<comment type="caution">
    <text evidence="2">The sequence shown here is derived from an EMBL/GenBank/DDBJ whole genome shotgun (WGS) entry which is preliminary data.</text>
</comment>
<gene>
    <name evidence="2" type="ORF">FB45DRAFT_34607</name>
</gene>
<dbReference type="Proteomes" id="UP001221142">
    <property type="component" value="Unassembled WGS sequence"/>
</dbReference>
<sequence length="206" mass="23024">MAAVERAILVWAIESWLSPSQERAEFIQAAGDPFDVLNSNAGWEKAISLSLWDALPEYAEVCLPLEAGFKGRTYTLIFWNRNSTDKKVFSRKEGHKPIASFIPRPSCPECKTPRSTEFPPHAFSKGNREFYGLWIQARRHPADGLCKLPRLVRRHALGPEHPLREGQVAQAGEAVYPRSERSRGGFGADKVPDQAAVLHEYVGDAV</sequence>
<evidence type="ECO:0000313" key="3">
    <source>
        <dbReference type="Proteomes" id="UP001221142"/>
    </source>
</evidence>
<organism evidence="2 3">
    <name type="scientific">Roridomyces roridus</name>
    <dbReference type="NCBI Taxonomy" id="1738132"/>
    <lineage>
        <taxon>Eukaryota</taxon>
        <taxon>Fungi</taxon>
        <taxon>Dikarya</taxon>
        <taxon>Basidiomycota</taxon>
        <taxon>Agaricomycotina</taxon>
        <taxon>Agaricomycetes</taxon>
        <taxon>Agaricomycetidae</taxon>
        <taxon>Agaricales</taxon>
        <taxon>Marasmiineae</taxon>
        <taxon>Mycenaceae</taxon>
        <taxon>Roridomyces</taxon>
    </lineage>
</organism>
<proteinExistence type="predicted"/>
<reference evidence="2" key="1">
    <citation type="submission" date="2023-03" db="EMBL/GenBank/DDBJ databases">
        <title>Massive genome expansion in bonnet fungi (Mycena s.s.) driven by repeated elements and novel gene families across ecological guilds.</title>
        <authorList>
            <consortium name="Lawrence Berkeley National Laboratory"/>
            <person name="Harder C.B."/>
            <person name="Miyauchi S."/>
            <person name="Viragh M."/>
            <person name="Kuo A."/>
            <person name="Thoen E."/>
            <person name="Andreopoulos B."/>
            <person name="Lu D."/>
            <person name="Skrede I."/>
            <person name="Drula E."/>
            <person name="Henrissat B."/>
            <person name="Morin E."/>
            <person name="Kohler A."/>
            <person name="Barry K."/>
            <person name="LaButti K."/>
            <person name="Morin E."/>
            <person name="Salamov A."/>
            <person name="Lipzen A."/>
            <person name="Mereny Z."/>
            <person name="Hegedus B."/>
            <person name="Baldrian P."/>
            <person name="Stursova M."/>
            <person name="Weitz H."/>
            <person name="Taylor A."/>
            <person name="Grigoriev I.V."/>
            <person name="Nagy L.G."/>
            <person name="Martin F."/>
            <person name="Kauserud H."/>
        </authorList>
    </citation>
    <scope>NUCLEOTIDE SEQUENCE</scope>
    <source>
        <strain evidence="2">9284</strain>
    </source>
</reference>
<accession>A0AAD7G3C7</accession>
<feature type="region of interest" description="Disordered" evidence="1">
    <location>
        <begin position="168"/>
        <end position="189"/>
    </location>
</feature>